<dbReference type="GO" id="GO:0009055">
    <property type="term" value="F:electron transfer activity"/>
    <property type="evidence" value="ECO:0007669"/>
    <property type="project" value="InterPro"/>
</dbReference>
<evidence type="ECO:0000256" key="1">
    <source>
        <dbReference type="SAM" id="SignalP"/>
    </source>
</evidence>
<feature type="domain" description="Phytocyanin" evidence="2">
    <location>
        <begin position="25"/>
        <end position="138"/>
    </location>
</feature>
<dbReference type="SUPFAM" id="SSF49503">
    <property type="entry name" value="Cupredoxins"/>
    <property type="match status" value="1"/>
</dbReference>
<dbReference type="PANTHER" id="PTHR33021">
    <property type="entry name" value="BLUE COPPER PROTEIN"/>
    <property type="match status" value="1"/>
</dbReference>
<evidence type="ECO:0000313" key="4">
    <source>
        <dbReference type="Proteomes" id="UP001418222"/>
    </source>
</evidence>
<dbReference type="Pfam" id="PF02298">
    <property type="entry name" value="Cu_bind_like"/>
    <property type="match status" value="1"/>
</dbReference>
<dbReference type="PROSITE" id="PS51485">
    <property type="entry name" value="PHYTOCYANIN"/>
    <property type="match status" value="1"/>
</dbReference>
<feature type="signal peptide" evidence="1">
    <location>
        <begin position="1"/>
        <end position="24"/>
    </location>
</feature>
<proteinExistence type="predicted"/>
<feature type="chain" id="PRO_5043037560" evidence="1">
    <location>
        <begin position="25"/>
        <end position="194"/>
    </location>
</feature>
<accession>A0AAP0BV57</accession>
<protein>
    <submittedName>
        <fullName evidence="3">Early nodulin-like protein 3</fullName>
    </submittedName>
</protein>
<dbReference type="Gene3D" id="2.60.40.420">
    <property type="entry name" value="Cupredoxins - blue copper proteins"/>
    <property type="match status" value="1"/>
</dbReference>
<name>A0AAP0BV57_9ASPA</name>
<dbReference type="PANTHER" id="PTHR33021:SF197">
    <property type="entry name" value="EARLY NODULIN-LIKE PROTEIN 13"/>
    <property type="match status" value="1"/>
</dbReference>
<keyword evidence="1" id="KW-0732">Signal</keyword>
<dbReference type="Proteomes" id="UP001418222">
    <property type="component" value="Unassembled WGS sequence"/>
</dbReference>
<dbReference type="InterPro" id="IPR039391">
    <property type="entry name" value="Phytocyanin-like"/>
</dbReference>
<dbReference type="AlphaFoldDB" id="A0AAP0BV57"/>
<gene>
    <name evidence="3" type="ORF">KSP39_PZI003951</name>
</gene>
<organism evidence="3 4">
    <name type="scientific">Platanthera zijinensis</name>
    <dbReference type="NCBI Taxonomy" id="2320716"/>
    <lineage>
        <taxon>Eukaryota</taxon>
        <taxon>Viridiplantae</taxon>
        <taxon>Streptophyta</taxon>
        <taxon>Embryophyta</taxon>
        <taxon>Tracheophyta</taxon>
        <taxon>Spermatophyta</taxon>
        <taxon>Magnoliopsida</taxon>
        <taxon>Liliopsida</taxon>
        <taxon>Asparagales</taxon>
        <taxon>Orchidaceae</taxon>
        <taxon>Orchidoideae</taxon>
        <taxon>Orchideae</taxon>
        <taxon>Orchidinae</taxon>
        <taxon>Platanthera</taxon>
    </lineage>
</organism>
<evidence type="ECO:0000259" key="2">
    <source>
        <dbReference type="PROSITE" id="PS51485"/>
    </source>
</evidence>
<dbReference type="GO" id="GO:0005886">
    <property type="term" value="C:plasma membrane"/>
    <property type="evidence" value="ECO:0007669"/>
    <property type="project" value="TreeGrafter"/>
</dbReference>
<dbReference type="InterPro" id="IPR003245">
    <property type="entry name" value="Phytocyanin_dom"/>
</dbReference>
<dbReference type="EMBL" id="JBBWWQ010000003">
    <property type="protein sequence ID" value="KAK8951646.1"/>
    <property type="molecule type" value="Genomic_DNA"/>
</dbReference>
<evidence type="ECO:0000313" key="3">
    <source>
        <dbReference type="EMBL" id="KAK8951646.1"/>
    </source>
</evidence>
<keyword evidence="4" id="KW-1185">Reference proteome</keyword>
<sequence length="194" mass="20302">MAYPISPHSIFFLALFLLSTASHGREILVGGSINSWKIPSSSSAQNLSQWAESTRFQVGDSLVLNLPPFFSWNFDGEKDSVVEVSRDDYYACRTSNPIAVHHGGDDKVGLVRSGAYYFVGGAAGACEKGERVVVVVISQKHVRRVGFLAPAPAPASLEIDEGPAVAPAIAGAASEGLFGVGVAAAALVLVGMIV</sequence>
<reference evidence="3 4" key="1">
    <citation type="journal article" date="2022" name="Nat. Plants">
        <title>Genomes of leafy and leafless Platanthera orchids illuminate the evolution of mycoheterotrophy.</title>
        <authorList>
            <person name="Li M.H."/>
            <person name="Liu K.W."/>
            <person name="Li Z."/>
            <person name="Lu H.C."/>
            <person name="Ye Q.L."/>
            <person name="Zhang D."/>
            <person name="Wang J.Y."/>
            <person name="Li Y.F."/>
            <person name="Zhong Z.M."/>
            <person name="Liu X."/>
            <person name="Yu X."/>
            <person name="Liu D.K."/>
            <person name="Tu X.D."/>
            <person name="Liu B."/>
            <person name="Hao Y."/>
            <person name="Liao X.Y."/>
            <person name="Jiang Y.T."/>
            <person name="Sun W.H."/>
            <person name="Chen J."/>
            <person name="Chen Y.Q."/>
            <person name="Ai Y."/>
            <person name="Zhai J.W."/>
            <person name="Wu S.S."/>
            <person name="Zhou Z."/>
            <person name="Hsiao Y.Y."/>
            <person name="Wu W.L."/>
            <person name="Chen Y.Y."/>
            <person name="Lin Y.F."/>
            <person name="Hsu J.L."/>
            <person name="Li C.Y."/>
            <person name="Wang Z.W."/>
            <person name="Zhao X."/>
            <person name="Zhong W.Y."/>
            <person name="Ma X.K."/>
            <person name="Ma L."/>
            <person name="Huang J."/>
            <person name="Chen G.Z."/>
            <person name="Huang M.Z."/>
            <person name="Huang L."/>
            <person name="Peng D.H."/>
            <person name="Luo Y.B."/>
            <person name="Zou S.Q."/>
            <person name="Chen S.P."/>
            <person name="Lan S."/>
            <person name="Tsai W.C."/>
            <person name="Van de Peer Y."/>
            <person name="Liu Z.J."/>
        </authorList>
    </citation>
    <scope>NUCLEOTIDE SEQUENCE [LARGE SCALE GENOMIC DNA]</scope>
    <source>
        <strain evidence="3">Lor287</strain>
    </source>
</reference>
<comment type="caution">
    <text evidence="3">The sequence shown here is derived from an EMBL/GenBank/DDBJ whole genome shotgun (WGS) entry which is preliminary data.</text>
</comment>
<dbReference type="InterPro" id="IPR008972">
    <property type="entry name" value="Cupredoxin"/>
</dbReference>